<protein>
    <recommendedName>
        <fullName evidence="2">protein-glutamate methylesterase</fullName>
        <ecNumber evidence="2">3.1.1.61</ecNumber>
    </recommendedName>
</protein>
<dbReference type="Proteomes" id="UP000002301">
    <property type="component" value="Plasmid pOANT02"/>
</dbReference>
<evidence type="ECO:0000313" key="7">
    <source>
        <dbReference type="Proteomes" id="UP000002301"/>
    </source>
</evidence>
<evidence type="ECO:0000256" key="4">
    <source>
        <dbReference type="PROSITE-ProRule" id="PRU00050"/>
    </source>
</evidence>
<keyword evidence="6" id="KW-0614">Plasmid</keyword>
<dbReference type="HOGENOM" id="CLU_000445_51_2_5"/>
<dbReference type="InterPro" id="IPR035909">
    <property type="entry name" value="CheB_C"/>
</dbReference>
<evidence type="ECO:0000256" key="2">
    <source>
        <dbReference type="ARBA" id="ARBA00039140"/>
    </source>
</evidence>
<dbReference type="PROSITE" id="PS50122">
    <property type="entry name" value="CHEB"/>
    <property type="match status" value="1"/>
</dbReference>
<keyword evidence="7" id="KW-1185">Reference proteome</keyword>
<organism evidence="6 7">
    <name type="scientific">Brucella anthropi (strain ATCC 49188 / DSM 6882 / CCUG 24695 / JCM 21032 / LMG 3331 / NBRC 15819 / NCTC 12168 / Alc 37)</name>
    <name type="common">Ochrobactrum anthropi</name>
    <dbReference type="NCBI Taxonomy" id="439375"/>
    <lineage>
        <taxon>Bacteria</taxon>
        <taxon>Pseudomonadati</taxon>
        <taxon>Pseudomonadota</taxon>
        <taxon>Alphaproteobacteria</taxon>
        <taxon>Hyphomicrobiales</taxon>
        <taxon>Brucellaceae</taxon>
        <taxon>Brucella/Ochrobactrum group</taxon>
        <taxon>Brucella</taxon>
    </lineage>
</organism>
<feature type="active site" evidence="4">
    <location>
        <position position="134"/>
    </location>
</feature>
<evidence type="ECO:0000256" key="1">
    <source>
        <dbReference type="ARBA" id="ARBA00022801"/>
    </source>
</evidence>
<dbReference type="SUPFAM" id="SSF52738">
    <property type="entry name" value="Methylesterase CheB, C-terminal domain"/>
    <property type="match status" value="1"/>
</dbReference>
<sequence length="192" mass="20513">MKTLAPEAIVIGSSAGAFEALSGILPSLPLNYSLSVIVVVHVPPDRPSLMVELFNRKCNIPVWEAEDNQPVEKGNIYFAPPDYHLRIEADRSFSLSQDDPVLYSRPSIDVLFESAAEVFGTGLIGVVLTGANEDGAAGLRHIVDAGGNAIVQNPESAHASAMPYAALSRCEHAEILSLDAIATYLKKVQTNS</sequence>
<proteinExistence type="predicted"/>
<dbReference type="PANTHER" id="PTHR42872">
    <property type="entry name" value="PROTEIN-GLUTAMATE METHYLESTERASE/PROTEIN-GLUTAMINE GLUTAMINASE"/>
    <property type="match status" value="1"/>
</dbReference>
<dbReference type="EC" id="3.1.1.61" evidence="2"/>
<dbReference type="InterPro" id="IPR000673">
    <property type="entry name" value="Sig_transdc_resp-reg_Me-estase"/>
</dbReference>
<dbReference type="EMBL" id="CP000761">
    <property type="protein sequence ID" value="ABS17370.1"/>
    <property type="molecule type" value="Genomic_DNA"/>
</dbReference>
<keyword evidence="4" id="KW-0145">Chemotaxis</keyword>
<dbReference type="GO" id="GO:0008984">
    <property type="term" value="F:protein-glutamate methylesterase activity"/>
    <property type="evidence" value="ECO:0007669"/>
    <property type="project" value="UniProtKB-EC"/>
</dbReference>
<evidence type="ECO:0000259" key="5">
    <source>
        <dbReference type="PROSITE" id="PS50122"/>
    </source>
</evidence>
<name>A6X816_BRUA4</name>
<comment type="catalytic activity">
    <reaction evidence="3">
        <text>[protein]-L-glutamate 5-O-methyl ester + H2O = L-glutamyl-[protein] + methanol + H(+)</text>
        <dbReference type="Rhea" id="RHEA:23236"/>
        <dbReference type="Rhea" id="RHEA-COMP:10208"/>
        <dbReference type="Rhea" id="RHEA-COMP:10311"/>
        <dbReference type="ChEBI" id="CHEBI:15377"/>
        <dbReference type="ChEBI" id="CHEBI:15378"/>
        <dbReference type="ChEBI" id="CHEBI:17790"/>
        <dbReference type="ChEBI" id="CHEBI:29973"/>
        <dbReference type="ChEBI" id="CHEBI:82795"/>
        <dbReference type="EC" id="3.1.1.61"/>
    </reaction>
</comment>
<evidence type="ECO:0000313" key="6">
    <source>
        <dbReference type="EMBL" id="ABS17370.1"/>
    </source>
</evidence>
<dbReference type="GO" id="GO:0006935">
    <property type="term" value="P:chemotaxis"/>
    <property type="evidence" value="ECO:0007669"/>
    <property type="project" value="UniProtKB-UniRule"/>
</dbReference>
<dbReference type="PANTHER" id="PTHR42872:SF6">
    <property type="entry name" value="PROTEIN-GLUTAMATE METHYLESTERASE_PROTEIN-GLUTAMINE GLUTAMINASE"/>
    <property type="match status" value="1"/>
</dbReference>
<accession>A6X816</accession>
<feature type="active site" evidence="4">
    <location>
        <position position="41"/>
    </location>
</feature>
<dbReference type="Pfam" id="PF01339">
    <property type="entry name" value="CheB_methylest"/>
    <property type="match status" value="1"/>
</dbReference>
<dbReference type="CDD" id="cd16433">
    <property type="entry name" value="CheB"/>
    <property type="match status" value="1"/>
</dbReference>
<geneLocation type="plasmid" evidence="6 7">
    <name>pOANT02</name>
</geneLocation>
<reference evidence="6 7" key="1">
    <citation type="journal article" date="2011" name="J. Bacteriol.">
        <title>Genome of Ochrobactrum anthropi ATCC 49188 T, a versatile opportunistic pathogen and symbiont of several eukaryotic hosts.</title>
        <authorList>
            <person name="Chain P.S."/>
            <person name="Lang D.M."/>
            <person name="Comerci D.J."/>
            <person name="Malfatti S.A."/>
            <person name="Vergez L.M."/>
            <person name="Shin M."/>
            <person name="Ugalde R.A."/>
            <person name="Garcia E."/>
            <person name="Tolmasky M.E."/>
        </authorList>
    </citation>
    <scope>NUCLEOTIDE SEQUENCE [LARGE SCALE GENOMIC DNA]</scope>
    <source>
        <strain evidence="7">ATCC 49188 / DSM 6882 / CCUG 24695 / JCM 21032 / LMG 3331 / NBRC 15819 / NCTC 12168 / Alc 37</strain>
    </source>
</reference>
<dbReference type="GO" id="GO:0000156">
    <property type="term" value="F:phosphorelay response regulator activity"/>
    <property type="evidence" value="ECO:0007669"/>
    <property type="project" value="InterPro"/>
</dbReference>
<dbReference type="GO" id="GO:0005737">
    <property type="term" value="C:cytoplasm"/>
    <property type="evidence" value="ECO:0007669"/>
    <property type="project" value="InterPro"/>
</dbReference>
<dbReference type="KEGG" id="oan:Oant_4782"/>
<dbReference type="RefSeq" id="WP_011982986.1">
    <property type="nucleotide sequence ID" value="NC_009670.1"/>
</dbReference>
<feature type="active site" evidence="4">
    <location>
        <position position="14"/>
    </location>
</feature>
<dbReference type="Gene3D" id="3.40.50.180">
    <property type="entry name" value="Methylesterase CheB, C-terminal domain"/>
    <property type="match status" value="1"/>
</dbReference>
<gene>
    <name evidence="6" type="ordered locus">Oant_4782</name>
</gene>
<dbReference type="AlphaFoldDB" id="A6X816"/>
<dbReference type="PATRIC" id="fig|439375.7.peg.4864"/>
<keyword evidence="1 4" id="KW-0378">Hydrolase</keyword>
<evidence type="ECO:0000256" key="3">
    <source>
        <dbReference type="ARBA" id="ARBA00048267"/>
    </source>
</evidence>
<feature type="domain" description="CheB-type methylesterase" evidence="5">
    <location>
        <begin position="4"/>
        <end position="185"/>
    </location>
</feature>